<evidence type="ECO:0000256" key="2">
    <source>
        <dbReference type="ARBA" id="ARBA00022801"/>
    </source>
</evidence>
<dbReference type="PANTHER" id="PTHR10963:SF22">
    <property type="entry name" value="GLYCOSIDASE CRH2-RELATED"/>
    <property type="match status" value="1"/>
</dbReference>
<dbReference type="Proteomes" id="UP001310890">
    <property type="component" value="Unassembled WGS sequence"/>
</dbReference>
<dbReference type="InterPro" id="IPR013320">
    <property type="entry name" value="ConA-like_dom_sf"/>
</dbReference>
<dbReference type="SUPFAM" id="SSF49899">
    <property type="entry name" value="Concanavalin A-like lectins/glucanases"/>
    <property type="match status" value="1"/>
</dbReference>
<feature type="region of interest" description="Disordered" evidence="6">
    <location>
        <begin position="345"/>
        <end position="439"/>
    </location>
</feature>
<keyword evidence="1 7" id="KW-0732">Signal</keyword>
<proteinExistence type="inferred from homology"/>
<comment type="similarity">
    <text evidence="4">Belongs to the glycosyl hydrolase 16 family. CRH1 subfamily.</text>
</comment>
<sequence>MKHTYSLASALAATFSLTLAQGSTPSIPTCGPNQPCGSSTPCCSQYGQCGVGAYCLGGCDPRYSFDLDSCVAAPMCQNADYKLNSLDDVQQNNIYLGDASTANWVSSGTPVVYNGDSILLTMAPSTVGTLLMSTHYVWYGQISATLTTSQGAGVVTAFILMSDVHDEIDFEFVGVDLEHAQSNYYFQGITDYDNEQNLTVSNTVSNTHTYMIDWQPDSLTWYIDGVAMRTKNRNETWNATTSQYHYPQSPSRVQLSLWPAGLEKNGQGTIDWSGGLVDWNSAYMQNGYYYANVQEVKVECYNPPQGFANNHGNKAYYYDSTFGTNDTVCTGNNNTVLASFFATGDDPKTDPNASSNTKTAGASSASASATPQTVPGVSGGGNAGNAGSDTSSGSAGNSGANGGNNPGVSGSSGTSQGGGSTQFSQGDSQGSTSSSTAAPGKKVAGSALAFVGFVVGCLVI</sequence>
<dbReference type="PANTHER" id="PTHR10963">
    <property type="entry name" value="GLYCOSYL HYDROLASE-RELATED"/>
    <property type="match status" value="1"/>
</dbReference>
<feature type="domain" description="GH16" evidence="8">
    <location>
        <begin position="79"/>
        <end position="288"/>
    </location>
</feature>
<feature type="compositionally biased region" description="Low complexity" evidence="6">
    <location>
        <begin position="353"/>
        <end position="370"/>
    </location>
</feature>
<evidence type="ECO:0000256" key="4">
    <source>
        <dbReference type="ARBA" id="ARBA00038074"/>
    </source>
</evidence>
<evidence type="ECO:0000259" key="8">
    <source>
        <dbReference type="PROSITE" id="PS51762"/>
    </source>
</evidence>
<dbReference type="GO" id="GO:0005975">
    <property type="term" value="P:carbohydrate metabolic process"/>
    <property type="evidence" value="ECO:0007669"/>
    <property type="project" value="InterPro"/>
</dbReference>
<dbReference type="FunFam" id="2.60.120.200:FF:000159">
    <property type="entry name" value="Glycosidase"/>
    <property type="match status" value="1"/>
</dbReference>
<evidence type="ECO:0000313" key="9">
    <source>
        <dbReference type="EMBL" id="KAK5108155.1"/>
    </source>
</evidence>
<name>A0AAN7YCG3_9PEZI</name>
<dbReference type="GO" id="GO:0004553">
    <property type="term" value="F:hydrolase activity, hydrolyzing O-glycosyl compounds"/>
    <property type="evidence" value="ECO:0007669"/>
    <property type="project" value="InterPro"/>
</dbReference>
<evidence type="ECO:0000256" key="7">
    <source>
        <dbReference type="SAM" id="SignalP"/>
    </source>
</evidence>
<dbReference type="GO" id="GO:0009277">
    <property type="term" value="C:fungal-type cell wall"/>
    <property type="evidence" value="ECO:0007669"/>
    <property type="project" value="UniProtKB-ARBA"/>
</dbReference>
<dbReference type="GO" id="GO:0031505">
    <property type="term" value="P:fungal-type cell wall organization"/>
    <property type="evidence" value="ECO:0007669"/>
    <property type="project" value="TreeGrafter"/>
</dbReference>
<dbReference type="InterPro" id="IPR050546">
    <property type="entry name" value="Glycosyl_Hydrlase_16"/>
</dbReference>
<dbReference type="AlphaFoldDB" id="A0AAN7YCG3"/>
<dbReference type="CDD" id="cd02183">
    <property type="entry name" value="GH16_fungal_CRH1_transglycosylase"/>
    <property type="match status" value="1"/>
</dbReference>
<evidence type="ECO:0000313" key="10">
    <source>
        <dbReference type="Proteomes" id="UP001310890"/>
    </source>
</evidence>
<dbReference type="PROSITE" id="PS51762">
    <property type="entry name" value="GH16_2"/>
    <property type="match status" value="1"/>
</dbReference>
<organism evidence="9 10">
    <name type="scientific">Meristemomyces frigidus</name>
    <dbReference type="NCBI Taxonomy" id="1508187"/>
    <lineage>
        <taxon>Eukaryota</taxon>
        <taxon>Fungi</taxon>
        <taxon>Dikarya</taxon>
        <taxon>Ascomycota</taxon>
        <taxon>Pezizomycotina</taxon>
        <taxon>Dothideomycetes</taxon>
        <taxon>Dothideomycetidae</taxon>
        <taxon>Mycosphaerellales</taxon>
        <taxon>Teratosphaeriaceae</taxon>
        <taxon>Meristemomyces</taxon>
    </lineage>
</organism>
<dbReference type="EMBL" id="JAVRRL010000094">
    <property type="protein sequence ID" value="KAK5108155.1"/>
    <property type="molecule type" value="Genomic_DNA"/>
</dbReference>
<dbReference type="Gene3D" id="2.60.120.200">
    <property type="match status" value="1"/>
</dbReference>
<evidence type="ECO:0000256" key="5">
    <source>
        <dbReference type="ARBA" id="ARBA00093308"/>
    </source>
</evidence>
<protein>
    <recommendedName>
        <fullName evidence="8">GH16 domain-containing protein</fullName>
    </recommendedName>
</protein>
<feature type="compositionally biased region" description="Low complexity" evidence="6">
    <location>
        <begin position="421"/>
        <end position="436"/>
    </location>
</feature>
<evidence type="ECO:0000256" key="3">
    <source>
        <dbReference type="ARBA" id="ARBA00023295"/>
    </source>
</evidence>
<evidence type="ECO:0000256" key="6">
    <source>
        <dbReference type="SAM" id="MobiDB-lite"/>
    </source>
</evidence>
<comment type="caution">
    <text evidence="9">The sequence shown here is derived from an EMBL/GenBank/DDBJ whole genome shotgun (WGS) entry which is preliminary data.</text>
</comment>
<feature type="signal peptide" evidence="7">
    <location>
        <begin position="1"/>
        <end position="20"/>
    </location>
</feature>
<dbReference type="InterPro" id="IPR000757">
    <property type="entry name" value="Beta-glucanase-like"/>
</dbReference>
<keyword evidence="3" id="KW-0326">Glycosidase</keyword>
<gene>
    <name evidence="9" type="ORF">LTR62_008751</name>
</gene>
<comment type="function">
    <text evidence="5">Dual chitinase/transglycosylase that plays a role in cell wall architecture. Chitinase and transglycosylase activities are coupled. Required for the polysaccharide cross-linking at the septa and the cell wall. More specifically, transfers chitin to 1,6-beta-glucan in the cell wall.</text>
</comment>
<keyword evidence="2" id="KW-0378">Hydrolase</keyword>
<dbReference type="GO" id="GO:0016757">
    <property type="term" value="F:glycosyltransferase activity"/>
    <property type="evidence" value="ECO:0007669"/>
    <property type="project" value="TreeGrafter"/>
</dbReference>
<evidence type="ECO:0000256" key="1">
    <source>
        <dbReference type="ARBA" id="ARBA00022729"/>
    </source>
</evidence>
<accession>A0AAN7YCG3</accession>
<feature type="compositionally biased region" description="Low complexity" evidence="6">
    <location>
        <begin position="385"/>
        <end position="398"/>
    </location>
</feature>
<reference evidence="9" key="1">
    <citation type="submission" date="2023-08" db="EMBL/GenBank/DDBJ databases">
        <title>Black Yeasts Isolated from many extreme environments.</title>
        <authorList>
            <person name="Coleine C."/>
            <person name="Stajich J.E."/>
            <person name="Selbmann L."/>
        </authorList>
    </citation>
    <scope>NUCLEOTIDE SEQUENCE</scope>
    <source>
        <strain evidence="9">CCFEE 5401</strain>
    </source>
</reference>
<feature type="chain" id="PRO_5042892311" description="GH16 domain-containing protein" evidence="7">
    <location>
        <begin position="21"/>
        <end position="460"/>
    </location>
</feature>
<dbReference type="Pfam" id="PF00722">
    <property type="entry name" value="Glyco_hydro_16"/>
    <property type="match status" value="1"/>
</dbReference>